<keyword evidence="17" id="KW-1185">Reference proteome</keyword>
<dbReference type="Pfam" id="PF07715">
    <property type="entry name" value="Plug"/>
    <property type="match status" value="1"/>
</dbReference>
<reference evidence="16 17" key="1">
    <citation type="submission" date="2023-03" db="EMBL/GenBank/DDBJ databases">
        <title>NovoSphingobium album sp. nov. isolated from polycyclic aromatic hydrocarbons- and heavy-metal polluted soil.</title>
        <authorList>
            <person name="Liu Z."/>
            <person name="Wang K."/>
        </authorList>
    </citation>
    <scope>NUCLEOTIDE SEQUENCE [LARGE SCALE GENOMIC DNA]</scope>
    <source>
        <strain evidence="16 17">H3SJ31-1</strain>
    </source>
</reference>
<comment type="similarity">
    <text evidence="11 12">Belongs to the TonB-dependent receptor family.</text>
</comment>
<dbReference type="InterPro" id="IPR036942">
    <property type="entry name" value="Beta-barrel_TonB_sf"/>
</dbReference>
<evidence type="ECO:0000256" key="13">
    <source>
        <dbReference type="SAM" id="SignalP"/>
    </source>
</evidence>
<protein>
    <submittedName>
        <fullName evidence="16">TonB-dependent receptor</fullName>
    </submittedName>
</protein>
<dbReference type="RefSeq" id="WP_275229075.1">
    <property type="nucleotide sequence ID" value="NZ_JARESE010000049.1"/>
</dbReference>
<dbReference type="PANTHER" id="PTHR32552">
    <property type="entry name" value="FERRICHROME IRON RECEPTOR-RELATED"/>
    <property type="match status" value="1"/>
</dbReference>
<evidence type="ECO:0000313" key="17">
    <source>
        <dbReference type="Proteomes" id="UP001216253"/>
    </source>
</evidence>
<keyword evidence="7" id="KW-0406">Ion transport</keyword>
<evidence type="ECO:0000259" key="15">
    <source>
        <dbReference type="Pfam" id="PF07715"/>
    </source>
</evidence>
<evidence type="ECO:0000256" key="4">
    <source>
        <dbReference type="ARBA" id="ARBA00022496"/>
    </source>
</evidence>
<evidence type="ECO:0000256" key="11">
    <source>
        <dbReference type="PROSITE-ProRule" id="PRU01360"/>
    </source>
</evidence>
<evidence type="ECO:0000256" key="6">
    <source>
        <dbReference type="ARBA" id="ARBA00023004"/>
    </source>
</evidence>
<organism evidence="16 17">
    <name type="scientific">Novosphingobium album</name>
    <name type="common">ex Liu et al. 2023</name>
    <dbReference type="NCBI Taxonomy" id="3031130"/>
    <lineage>
        <taxon>Bacteria</taxon>
        <taxon>Pseudomonadati</taxon>
        <taxon>Pseudomonadota</taxon>
        <taxon>Alphaproteobacteria</taxon>
        <taxon>Sphingomonadales</taxon>
        <taxon>Sphingomonadaceae</taxon>
        <taxon>Novosphingobium</taxon>
    </lineage>
</organism>
<dbReference type="PROSITE" id="PS52016">
    <property type="entry name" value="TONB_DEPENDENT_REC_3"/>
    <property type="match status" value="1"/>
</dbReference>
<keyword evidence="10 11" id="KW-0998">Cell outer membrane</keyword>
<keyword evidence="13" id="KW-0732">Signal</keyword>
<evidence type="ECO:0000256" key="9">
    <source>
        <dbReference type="ARBA" id="ARBA00023136"/>
    </source>
</evidence>
<keyword evidence="16" id="KW-0675">Receptor</keyword>
<feature type="signal peptide" evidence="13">
    <location>
        <begin position="1"/>
        <end position="28"/>
    </location>
</feature>
<evidence type="ECO:0000256" key="2">
    <source>
        <dbReference type="ARBA" id="ARBA00022448"/>
    </source>
</evidence>
<comment type="caution">
    <text evidence="16">The sequence shown here is derived from an EMBL/GenBank/DDBJ whole genome shotgun (WGS) entry which is preliminary data.</text>
</comment>
<accession>A0ABT5WSF7</accession>
<dbReference type="Pfam" id="PF00593">
    <property type="entry name" value="TonB_dep_Rec_b-barrel"/>
    <property type="match status" value="1"/>
</dbReference>
<dbReference type="Proteomes" id="UP001216253">
    <property type="component" value="Unassembled WGS sequence"/>
</dbReference>
<evidence type="ECO:0000256" key="3">
    <source>
        <dbReference type="ARBA" id="ARBA00022452"/>
    </source>
</evidence>
<dbReference type="PANTHER" id="PTHR32552:SF81">
    <property type="entry name" value="TONB-DEPENDENT OUTER MEMBRANE RECEPTOR"/>
    <property type="match status" value="1"/>
</dbReference>
<keyword evidence="5 11" id="KW-0812">Transmembrane</keyword>
<keyword evidence="6" id="KW-0408">Iron</keyword>
<dbReference type="InterPro" id="IPR039426">
    <property type="entry name" value="TonB-dep_rcpt-like"/>
</dbReference>
<keyword evidence="2 11" id="KW-0813">Transport</keyword>
<evidence type="ECO:0000256" key="1">
    <source>
        <dbReference type="ARBA" id="ARBA00004571"/>
    </source>
</evidence>
<feature type="chain" id="PRO_5045486301" evidence="13">
    <location>
        <begin position="29"/>
        <end position="811"/>
    </location>
</feature>
<keyword evidence="9 11" id="KW-0472">Membrane</keyword>
<feature type="domain" description="TonB-dependent receptor-like beta-barrel" evidence="14">
    <location>
        <begin position="339"/>
        <end position="754"/>
    </location>
</feature>
<gene>
    <name evidence="16" type="ORF">PYV00_14805</name>
</gene>
<keyword evidence="8 12" id="KW-0798">TonB box</keyword>
<keyword evidence="3 11" id="KW-1134">Transmembrane beta strand</keyword>
<evidence type="ECO:0000256" key="10">
    <source>
        <dbReference type="ARBA" id="ARBA00023237"/>
    </source>
</evidence>
<name>A0ABT5WSF7_9SPHN</name>
<evidence type="ECO:0000256" key="12">
    <source>
        <dbReference type="RuleBase" id="RU003357"/>
    </source>
</evidence>
<comment type="subcellular location">
    <subcellularLocation>
        <location evidence="1 11">Cell outer membrane</location>
        <topology evidence="1 11">Multi-pass membrane protein</topology>
    </subcellularLocation>
</comment>
<dbReference type="SUPFAM" id="SSF56935">
    <property type="entry name" value="Porins"/>
    <property type="match status" value="1"/>
</dbReference>
<evidence type="ECO:0000256" key="8">
    <source>
        <dbReference type="ARBA" id="ARBA00023077"/>
    </source>
</evidence>
<evidence type="ECO:0000256" key="7">
    <source>
        <dbReference type="ARBA" id="ARBA00023065"/>
    </source>
</evidence>
<evidence type="ECO:0000259" key="14">
    <source>
        <dbReference type="Pfam" id="PF00593"/>
    </source>
</evidence>
<dbReference type="InterPro" id="IPR000531">
    <property type="entry name" value="Beta-barrel_TonB"/>
</dbReference>
<evidence type="ECO:0000256" key="5">
    <source>
        <dbReference type="ARBA" id="ARBA00022692"/>
    </source>
</evidence>
<feature type="domain" description="TonB-dependent receptor plug" evidence="15">
    <location>
        <begin position="60"/>
        <end position="167"/>
    </location>
</feature>
<evidence type="ECO:0000313" key="16">
    <source>
        <dbReference type="EMBL" id="MDE8652975.1"/>
    </source>
</evidence>
<dbReference type="InterPro" id="IPR012910">
    <property type="entry name" value="Plug_dom"/>
</dbReference>
<dbReference type="EMBL" id="JARESE010000049">
    <property type="protein sequence ID" value="MDE8652975.1"/>
    <property type="molecule type" value="Genomic_DNA"/>
</dbReference>
<dbReference type="Gene3D" id="2.40.170.20">
    <property type="entry name" value="TonB-dependent receptor, beta-barrel domain"/>
    <property type="match status" value="1"/>
</dbReference>
<keyword evidence="4" id="KW-0410">Iron transport</keyword>
<proteinExistence type="inferred from homology"/>
<sequence>MKADCWKQSLCLSAAAGLAFIGTGTAHAQESAQAQGSHPQATVDTSEIIVTARKRSESLLEVPVIMTAISDDKLQKLQVNRIDDLPRLVPGLTIGKGPLAIGALVSLRGVGTSQQDPSIDQSVSLNIDGLSLGQGLAFASGMFDLAQIEVLKGPQALFYGKSSPGGVIALRTADPTDSTEVIARAGYEFEADEKTAELIVSGPIGNTLKARLAGQYSRARGYFRNEAVAIPGTGARDPLYHRLSRSHSYQVRGTLLWEPSADFHARLKMNLVRDYANDADQRQLKSCPEGTEQPVAPIPVSFISGDDCKLNRVLHSVYHDPAAFPGIINDGVPFLRVLQKYGTLELDYNLTPRITLTSTTGLYRLRSLSLTNTHGSTALGPTLGISSGYDRNEFTQELRLNSDFVSPLNFTAGAFYQKGHFKDGVTIQGNAALGLDSIHSDGYTKVDIETFSLFGQARWKVVPDLEIALGTRWTDERRTQDPFNLLTQAPVPVAVDRIHTSNFSPELTLSYTPTDSLTVFGSLKQAYKSGSFSAGTVPNPGADNSFGDEKVRGGEAGVKTRLAGGSLQANLAAYYYKYSGLQVGAIEPADNGVPIIRVVNAGAARTYGVEFDATYRPPTIDGLTLTGALNYNNGRYSELNTVPCWSGQTISRGCDQFPNPQTGRNTAQDLSGTPLIRAPDWQATFGFDYELPVGNNMAIAITNSNQYSSRFVTFIAIGRPHDDNFQKAFLKSDLSVALRGPDERWEVALVGNNLTDKITAANCSASNAQGGLIFGDVTGAQDPGDSGLGEASCNVQRGRSVWLRLTFRPGF</sequence>